<dbReference type="Pfam" id="PF23598">
    <property type="entry name" value="LRR_14"/>
    <property type="match status" value="1"/>
</dbReference>
<keyword evidence="9" id="KW-0325">Glycoprotein</keyword>
<dbReference type="FunCoup" id="A0A804KML0">
    <property type="interactions" value="13"/>
</dbReference>
<dbReference type="SUPFAM" id="SSF52047">
    <property type="entry name" value="RNI-like"/>
    <property type="match status" value="1"/>
</dbReference>
<dbReference type="Pfam" id="PF13516">
    <property type="entry name" value="LRR_6"/>
    <property type="match status" value="1"/>
</dbReference>
<dbReference type="Gramene" id="Ma09_t22720.1">
    <property type="protein sequence ID" value="Ma09_p22720.1"/>
    <property type="gene ID" value="Ma09_g22720"/>
</dbReference>
<evidence type="ECO:0000259" key="11">
    <source>
        <dbReference type="Pfam" id="PF08263"/>
    </source>
</evidence>
<dbReference type="SUPFAM" id="SSF52058">
    <property type="entry name" value="L domain-like"/>
    <property type="match status" value="1"/>
</dbReference>
<evidence type="ECO:0000256" key="5">
    <source>
        <dbReference type="ARBA" id="ARBA00022729"/>
    </source>
</evidence>
<reference evidence="14" key="2">
    <citation type="submission" date="2021-05" db="UniProtKB">
        <authorList>
            <consortium name="EnsemblPlants"/>
        </authorList>
    </citation>
    <scope>IDENTIFICATION</scope>
    <source>
        <strain evidence="14">subsp. malaccensis</strain>
    </source>
</reference>
<evidence type="ECO:0000256" key="4">
    <source>
        <dbReference type="ARBA" id="ARBA00022692"/>
    </source>
</evidence>
<dbReference type="InterPro" id="IPR055414">
    <property type="entry name" value="LRR_R13L4/SHOC2-like"/>
</dbReference>
<keyword evidence="7 10" id="KW-1133">Transmembrane helix</keyword>
<dbReference type="Pfam" id="PF08263">
    <property type="entry name" value="LRRNT_2"/>
    <property type="match status" value="1"/>
</dbReference>
<feature type="transmembrane region" description="Helical" evidence="10">
    <location>
        <begin position="526"/>
        <end position="549"/>
    </location>
</feature>
<feature type="domain" description="Disease resistance R13L4/SHOC-2-like LRR" evidence="12">
    <location>
        <begin position="123"/>
        <end position="330"/>
    </location>
</feature>
<dbReference type="PANTHER" id="PTHR48063">
    <property type="entry name" value="LRR RECEPTOR-LIKE KINASE"/>
    <property type="match status" value="1"/>
</dbReference>
<name>A0A804KML0_MUSAM</name>
<evidence type="ECO:0000256" key="3">
    <source>
        <dbReference type="ARBA" id="ARBA00022614"/>
    </source>
</evidence>
<dbReference type="EMBL" id="HG996474">
    <property type="protein sequence ID" value="CAG1836166.1"/>
    <property type="molecule type" value="Genomic_DNA"/>
</dbReference>
<dbReference type="InterPro" id="IPR001611">
    <property type="entry name" value="Leu-rich_rpt"/>
</dbReference>
<sequence length="587" mass="65498">MAASGGCKGKSICSKHVTMLTAVIMSFGVISCCLGHGEGDRDDRLRAEGKGCIESERRALLAIRSDMFDSDERLSSWIGEDCCSWRGVACDNATSHVIKLDLHHPYPYDLVDEGFCAASETMGVSKLNPALHDLKHLEYLDLSMNNFSGSHIPHMIASLVHLEYLNLSNAMFGGLIPPQLGNLSKLHYLDLGGCRHSDPRADDLDWLSRIPSLKYVDMSFVNLSKATNWLHQVNSIPSLEVLHLRWARLPYIPSPLPHFNMTSIVKLDISGYRNFYPAILRWFSHASSLVYLDLFECGGIDIESLQMTLGALSNLKALDLQYNLIKGDIFGIVMNVSRSFKHLDLSWNSLSGEVEQVLWSLGPLEYLGLDVKGFDTQYTRILSLVTSIDLSNNNLSGEIPRELTNLHGLLFLNLSKNHLRGTIPEKIGSMEQLESLDLSMNNLTGDIPSSFSSLNFLSHLNLSHNNLPGRIPTAGGQMSTFIDDPSIYDGNEYLCGTPLPECPGDAAHQSPPHEHEEKNDDRLETVWEITSIVMGFVVGFWSFVGTMIMKQSIRIAFFRFFDKAYDWCYVQLAVGCARLKSKRQSVT</sequence>
<protein>
    <submittedName>
        <fullName evidence="13">(wild Malaysian banana) hypothetical protein</fullName>
    </submittedName>
</protein>
<evidence type="ECO:0000256" key="8">
    <source>
        <dbReference type="ARBA" id="ARBA00023136"/>
    </source>
</evidence>
<dbReference type="Proteomes" id="UP000012960">
    <property type="component" value="Unplaced"/>
</dbReference>
<keyword evidence="3" id="KW-0433">Leucine-rich repeat</keyword>
<evidence type="ECO:0000256" key="9">
    <source>
        <dbReference type="ARBA" id="ARBA00023180"/>
    </source>
</evidence>
<keyword evidence="6" id="KW-0677">Repeat</keyword>
<dbReference type="EnsemblPlants" id="Ma09_t22720.1">
    <property type="protein sequence ID" value="Ma09_p22720.1"/>
    <property type="gene ID" value="Ma09_g22720"/>
</dbReference>
<feature type="domain" description="Leucine-rich repeat-containing N-terminal plant-type" evidence="11">
    <location>
        <begin position="54"/>
        <end position="91"/>
    </location>
</feature>
<comment type="similarity">
    <text evidence="2">Belongs to the RLP family.</text>
</comment>
<evidence type="ECO:0000313" key="13">
    <source>
        <dbReference type="EMBL" id="CAG1836166.1"/>
    </source>
</evidence>
<dbReference type="InParanoid" id="A0A804KML0"/>
<evidence type="ECO:0000256" key="7">
    <source>
        <dbReference type="ARBA" id="ARBA00022989"/>
    </source>
</evidence>
<evidence type="ECO:0000256" key="2">
    <source>
        <dbReference type="ARBA" id="ARBA00009592"/>
    </source>
</evidence>
<dbReference type="Pfam" id="PF13855">
    <property type="entry name" value="LRR_8"/>
    <property type="match status" value="1"/>
</dbReference>
<dbReference type="OMA" id="PVWIANS"/>
<keyword evidence="5" id="KW-0732">Signal</keyword>
<evidence type="ECO:0000313" key="15">
    <source>
        <dbReference type="Proteomes" id="UP000012960"/>
    </source>
</evidence>
<gene>
    <name evidence="13" type="ORF">GSMUA_241350.1</name>
</gene>
<dbReference type="InterPro" id="IPR032675">
    <property type="entry name" value="LRR_dom_sf"/>
</dbReference>
<keyword evidence="8 10" id="KW-0472">Membrane</keyword>
<dbReference type="GO" id="GO:0016020">
    <property type="term" value="C:membrane"/>
    <property type="evidence" value="ECO:0007669"/>
    <property type="project" value="UniProtKB-SubCell"/>
</dbReference>
<reference evidence="13" key="1">
    <citation type="submission" date="2021-03" db="EMBL/GenBank/DDBJ databases">
        <authorList>
            <consortium name="Genoscope - CEA"/>
            <person name="William W."/>
        </authorList>
    </citation>
    <scope>NUCLEOTIDE SEQUENCE</scope>
    <source>
        <strain evidence="13">Doubled-haploid Pahang</strain>
    </source>
</reference>
<dbReference type="InterPro" id="IPR046956">
    <property type="entry name" value="RLP23-like"/>
</dbReference>
<dbReference type="FunFam" id="3.80.10.10:FF:000111">
    <property type="entry name" value="LRR receptor-like serine/threonine-protein kinase ERECTA"/>
    <property type="match status" value="1"/>
</dbReference>
<proteinExistence type="inferred from homology"/>
<dbReference type="Gene3D" id="3.80.10.10">
    <property type="entry name" value="Ribonuclease Inhibitor"/>
    <property type="match status" value="3"/>
</dbReference>
<keyword evidence="4 10" id="KW-0812">Transmembrane</keyword>
<evidence type="ECO:0000256" key="10">
    <source>
        <dbReference type="SAM" id="Phobius"/>
    </source>
</evidence>
<dbReference type="Pfam" id="PF00560">
    <property type="entry name" value="LRR_1"/>
    <property type="match status" value="1"/>
</dbReference>
<comment type="subcellular location">
    <subcellularLocation>
        <location evidence="1">Membrane</location>
        <topology evidence="1">Single-pass type I membrane protein</topology>
    </subcellularLocation>
</comment>
<dbReference type="AlphaFoldDB" id="A0A804KML0"/>
<organism evidence="14 15">
    <name type="scientific">Musa acuminata subsp. malaccensis</name>
    <name type="common">Wild banana</name>
    <name type="synonym">Musa malaccensis</name>
    <dbReference type="NCBI Taxonomy" id="214687"/>
    <lineage>
        <taxon>Eukaryota</taxon>
        <taxon>Viridiplantae</taxon>
        <taxon>Streptophyta</taxon>
        <taxon>Embryophyta</taxon>
        <taxon>Tracheophyta</taxon>
        <taxon>Spermatophyta</taxon>
        <taxon>Magnoliopsida</taxon>
        <taxon>Liliopsida</taxon>
        <taxon>Zingiberales</taxon>
        <taxon>Musaceae</taxon>
        <taxon>Musa</taxon>
    </lineage>
</organism>
<dbReference type="PRINTS" id="PR00019">
    <property type="entry name" value="LEURICHRPT"/>
</dbReference>
<evidence type="ECO:0000259" key="12">
    <source>
        <dbReference type="Pfam" id="PF23598"/>
    </source>
</evidence>
<dbReference type="InterPro" id="IPR013210">
    <property type="entry name" value="LRR_N_plant-typ"/>
</dbReference>
<evidence type="ECO:0000313" key="14">
    <source>
        <dbReference type="EnsemblPlants" id="Ma09_p22720.1"/>
    </source>
</evidence>
<evidence type="ECO:0000256" key="6">
    <source>
        <dbReference type="ARBA" id="ARBA00022737"/>
    </source>
</evidence>
<dbReference type="PANTHER" id="PTHR48063:SF112">
    <property type="entry name" value="RECEPTOR LIKE PROTEIN 30-LIKE"/>
    <property type="match status" value="1"/>
</dbReference>
<accession>A0A804KML0</accession>
<keyword evidence="15" id="KW-1185">Reference proteome</keyword>
<evidence type="ECO:0000256" key="1">
    <source>
        <dbReference type="ARBA" id="ARBA00004479"/>
    </source>
</evidence>